<feature type="region of interest" description="Disordered" evidence="2">
    <location>
        <begin position="28"/>
        <end position="57"/>
    </location>
</feature>
<dbReference type="EMBL" id="LNQE01001304">
    <property type="protein sequence ID" value="KUG19301.1"/>
    <property type="molecule type" value="Genomic_DNA"/>
</dbReference>
<feature type="coiled-coil region" evidence="1">
    <location>
        <begin position="160"/>
        <end position="218"/>
    </location>
</feature>
<protein>
    <submittedName>
        <fullName evidence="3">Uncharacterized protein</fullName>
    </submittedName>
</protein>
<proteinExistence type="predicted"/>
<comment type="caution">
    <text evidence="3">The sequence shown here is derived from an EMBL/GenBank/DDBJ whole genome shotgun (WGS) entry which is preliminary data.</text>
</comment>
<organism evidence="3">
    <name type="scientific">hydrocarbon metagenome</name>
    <dbReference type="NCBI Taxonomy" id="938273"/>
    <lineage>
        <taxon>unclassified sequences</taxon>
        <taxon>metagenomes</taxon>
        <taxon>ecological metagenomes</taxon>
    </lineage>
</organism>
<evidence type="ECO:0000256" key="2">
    <source>
        <dbReference type="SAM" id="MobiDB-lite"/>
    </source>
</evidence>
<reference evidence="3" key="1">
    <citation type="journal article" date="2015" name="Proc. Natl. Acad. Sci. U.S.A.">
        <title>Networks of energetic and metabolic interactions define dynamics in microbial communities.</title>
        <authorList>
            <person name="Embree M."/>
            <person name="Liu J.K."/>
            <person name="Al-Bassam M.M."/>
            <person name="Zengler K."/>
        </authorList>
    </citation>
    <scope>NUCLEOTIDE SEQUENCE</scope>
</reference>
<keyword evidence="1" id="KW-0175">Coiled coil</keyword>
<name>A0A0W8FEI6_9ZZZZ</name>
<accession>A0A0W8FEI6</accession>
<evidence type="ECO:0000313" key="3">
    <source>
        <dbReference type="EMBL" id="KUG19301.1"/>
    </source>
</evidence>
<gene>
    <name evidence="3" type="ORF">ASZ90_010986</name>
</gene>
<evidence type="ECO:0000256" key="1">
    <source>
        <dbReference type="SAM" id="Coils"/>
    </source>
</evidence>
<dbReference type="AlphaFoldDB" id="A0A0W8FEI6"/>
<sequence>MKRIIAVLLICLLLVPAIASAVPGVAKGHEKEKGGLPAQAGQVQKNGIGEDQSRGRNVTELHAAIQERKEERERERVEAQNARRQYLGNQNQYLGNQNRVRFAVHTLLAAENRTGGIGPEISAIAREFNNSIDKATQAEERIMNRNRLTRMFFGGDAAAAEQIEEMIIRNQERIQELKRLIEDCPCDDETRALLMEQVRAMEEEQERLRELVRQELEDRGLLGRLWKRSPAGG</sequence>